<dbReference type="OrthoDB" id="3690177at2759"/>
<evidence type="ECO:0000313" key="2">
    <source>
        <dbReference type="Proteomes" id="UP000676310"/>
    </source>
</evidence>
<sequence length="261" mass="29805">MLHTISSQQTYAVIVEVHCPTKDLTIQDFLITPSAAHKDIVESIRVRFKDDFNVDLEGIWPCDINGEPIRTSEPGELIDGIEIDGDPVYNFENVQNGERIIVRVRRDELITPEIKHETMLYLGNDMGRDIFQAMSRQDSRNHVRVLRRSEAVQRKNIIRLTSPYTKVASELAKARYPISLSTRIIEENWKIAQVNPLDRNCLGALAILSQATCGQPWVVEHLLMAELLSRSTGERKLQESNVLTVIEILYREANAILSTWE</sequence>
<dbReference type="Proteomes" id="UP000676310">
    <property type="component" value="Unassembled WGS sequence"/>
</dbReference>
<accession>A0A8J2HSD5</accession>
<dbReference type="RefSeq" id="XP_043164174.1">
    <property type="nucleotide sequence ID" value="XM_043308239.1"/>
</dbReference>
<evidence type="ECO:0000313" key="1">
    <source>
        <dbReference type="EMBL" id="CAG5140143.1"/>
    </source>
</evidence>
<protein>
    <submittedName>
        <fullName evidence="1">Uncharacterized protein</fullName>
    </submittedName>
</protein>
<comment type="caution">
    <text evidence="1">The sequence shown here is derived from an EMBL/GenBank/DDBJ whole genome shotgun (WGS) entry which is preliminary data.</text>
</comment>
<organism evidence="1 2">
    <name type="scientific">Alternaria atra</name>
    <dbReference type="NCBI Taxonomy" id="119953"/>
    <lineage>
        <taxon>Eukaryota</taxon>
        <taxon>Fungi</taxon>
        <taxon>Dikarya</taxon>
        <taxon>Ascomycota</taxon>
        <taxon>Pezizomycotina</taxon>
        <taxon>Dothideomycetes</taxon>
        <taxon>Pleosporomycetidae</taxon>
        <taxon>Pleosporales</taxon>
        <taxon>Pleosporineae</taxon>
        <taxon>Pleosporaceae</taxon>
        <taxon>Alternaria</taxon>
        <taxon>Alternaria sect. Ulocladioides</taxon>
    </lineage>
</organism>
<proteinExistence type="predicted"/>
<gene>
    <name evidence="1" type="ORF">ALTATR162_LOCUS645</name>
</gene>
<reference evidence="1" key="1">
    <citation type="submission" date="2021-05" db="EMBL/GenBank/DDBJ databases">
        <authorList>
            <person name="Stam R."/>
        </authorList>
    </citation>
    <scope>NUCLEOTIDE SEQUENCE</scope>
    <source>
        <strain evidence="1">CS162</strain>
    </source>
</reference>
<dbReference type="AlphaFoldDB" id="A0A8J2HSD5"/>
<keyword evidence="2" id="KW-1185">Reference proteome</keyword>
<dbReference type="EMBL" id="CAJRGZ010000015">
    <property type="protein sequence ID" value="CAG5140143.1"/>
    <property type="molecule type" value="Genomic_DNA"/>
</dbReference>
<name>A0A8J2HSD5_9PLEO</name>
<dbReference type="GeneID" id="67018340"/>